<feature type="transmembrane region" description="Helical" evidence="23">
    <location>
        <begin position="398"/>
        <end position="424"/>
    </location>
</feature>
<dbReference type="PRINTS" id="PR00120">
    <property type="entry name" value="HATPASE"/>
</dbReference>
<dbReference type="InterPro" id="IPR044492">
    <property type="entry name" value="P_typ_ATPase_HD_dom"/>
</dbReference>
<dbReference type="Pfam" id="PF00689">
    <property type="entry name" value="Cation_ATPase_C"/>
    <property type="match status" value="1"/>
</dbReference>
<keyword evidence="6 23" id="KW-0812">Transmembrane</keyword>
<keyword evidence="26" id="KW-1185">Reference proteome</keyword>
<evidence type="ECO:0000259" key="24">
    <source>
        <dbReference type="SMART" id="SM00831"/>
    </source>
</evidence>
<dbReference type="InterPro" id="IPR023299">
    <property type="entry name" value="ATPase_P-typ_cyto_dom_N"/>
</dbReference>
<keyword evidence="17" id="KW-0739">Sodium transport</keyword>
<feature type="transmembrane region" description="Helical" evidence="23">
    <location>
        <begin position="855"/>
        <end position="876"/>
    </location>
</feature>
<dbReference type="Pfam" id="PF08282">
    <property type="entry name" value="Hydrolase_3"/>
    <property type="match status" value="1"/>
</dbReference>
<dbReference type="NCBIfam" id="TIGR01494">
    <property type="entry name" value="ATPase_P-type"/>
    <property type="match status" value="2"/>
</dbReference>
<evidence type="ECO:0000256" key="3">
    <source>
        <dbReference type="ARBA" id="ARBA00022448"/>
    </source>
</evidence>
<name>A0A3N2PRE9_SODAK</name>
<evidence type="ECO:0000256" key="7">
    <source>
        <dbReference type="ARBA" id="ARBA00022723"/>
    </source>
</evidence>
<evidence type="ECO:0000256" key="22">
    <source>
        <dbReference type="SAM" id="MobiDB-lite"/>
    </source>
</evidence>
<evidence type="ECO:0000256" key="14">
    <source>
        <dbReference type="ARBA" id="ARBA00023053"/>
    </source>
</evidence>
<evidence type="ECO:0000256" key="17">
    <source>
        <dbReference type="ARBA" id="ARBA00023201"/>
    </source>
</evidence>
<dbReference type="InterPro" id="IPR008250">
    <property type="entry name" value="ATPase_P-typ_transduc_dom_A_sf"/>
</dbReference>
<dbReference type="SUPFAM" id="SSF81665">
    <property type="entry name" value="Calcium ATPase, transmembrane domain M"/>
    <property type="match status" value="1"/>
</dbReference>
<evidence type="ECO:0000256" key="20">
    <source>
        <dbReference type="ARBA" id="ARBA00048599"/>
    </source>
</evidence>
<evidence type="ECO:0000256" key="21">
    <source>
        <dbReference type="ARBA" id="ARBA00049499"/>
    </source>
</evidence>
<evidence type="ECO:0000256" key="2">
    <source>
        <dbReference type="ARBA" id="ARBA00004651"/>
    </source>
</evidence>
<dbReference type="FunFam" id="3.40.50.1000:FF:000001">
    <property type="entry name" value="Phospholipid-transporting ATPase IC"/>
    <property type="match status" value="1"/>
</dbReference>
<dbReference type="InterPro" id="IPR001757">
    <property type="entry name" value="P_typ_ATPase"/>
</dbReference>
<dbReference type="SFLD" id="SFLDS00003">
    <property type="entry name" value="Haloacid_Dehalogenase"/>
    <property type="match status" value="1"/>
</dbReference>
<dbReference type="Gene3D" id="2.70.150.10">
    <property type="entry name" value="Calcium-transporting ATPase, cytoplasmic transduction domain A"/>
    <property type="match status" value="1"/>
</dbReference>
<dbReference type="PRINTS" id="PR00119">
    <property type="entry name" value="CATATPASE"/>
</dbReference>
<dbReference type="GO" id="GO:0016887">
    <property type="term" value="F:ATP hydrolysis activity"/>
    <property type="evidence" value="ECO:0007669"/>
    <property type="project" value="InterPro"/>
</dbReference>
<feature type="region of interest" description="Disordered" evidence="22">
    <location>
        <begin position="1"/>
        <end position="100"/>
    </location>
</feature>
<dbReference type="InterPro" id="IPR006068">
    <property type="entry name" value="ATPase_P-typ_cation-transptr_C"/>
</dbReference>
<protein>
    <recommendedName>
        <fullName evidence="19">P-type Na(+) transporter</fullName>
        <ecNumber evidence="19">7.2.2.3</ecNumber>
    </recommendedName>
</protein>
<proteinExistence type="inferred from homology"/>
<feature type="transmembrane region" description="Helical" evidence="23">
    <location>
        <begin position="1031"/>
        <end position="1051"/>
    </location>
</feature>
<evidence type="ECO:0000256" key="12">
    <source>
        <dbReference type="ARBA" id="ARBA00022967"/>
    </source>
</evidence>
<dbReference type="GO" id="GO:0005886">
    <property type="term" value="C:plasma membrane"/>
    <property type="evidence" value="ECO:0007669"/>
    <property type="project" value="UniProtKB-SubCell"/>
</dbReference>
<dbReference type="AlphaFoldDB" id="A0A3N2PRE9"/>
<keyword evidence="11" id="KW-0630">Potassium</keyword>
<keyword evidence="13 23" id="KW-1133">Transmembrane helix</keyword>
<evidence type="ECO:0000256" key="6">
    <source>
        <dbReference type="ARBA" id="ARBA00022692"/>
    </source>
</evidence>
<feature type="transmembrane region" description="Helical" evidence="23">
    <location>
        <begin position="1063"/>
        <end position="1080"/>
    </location>
</feature>
<dbReference type="NCBIfam" id="TIGR01523">
    <property type="entry name" value="ATPase-IID_K-Na"/>
    <property type="match status" value="1"/>
</dbReference>
<comment type="similarity">
    <text evidence="18">Belongs to the cation transport ATPase (P-type) (TC 3.A.3) family. Type IID subfamily.</text>
</comment>
<feature type="domain" description="Cation-transporting P-type ATPase N-terminal" evidence="24">
    <location>
        <begin position="106"/>
        <end position="180"/>
    </location>
</feature>
<keyword evidence="5" id="KW-0633">Potassium transport</keyword>
<reference evidence="25 26" key="1">
    <citation type="journal article" date="2018" name="Mol. Ecol.">
        <title>The obligate alkalophilic soda-lake fungus Sodiomyces alkalinus has shifted to a protein diet.</title>
        <authorList>
            <person name="Grum-Grzhimaylo A.A."/>
            <person name="Falkoski D.L."/>
            <person name="van den Heuvel J."/>
            <person name="Valero-Jimenez C.A."/>
            <person name="Min B."/>
            <person name="Choi I.G."/>
            <person name="Lipzen A."/>
            <person name="Daum C.G."/>
            <person name="Aanen D.K."/>
            <person name="Tsang A."/>
            <person name="Henrissat B."/>
            <person name="Bilanenko E.N."/>
            <person name="de Vries R.P."/>
            <person name="van Kan J.A.L."/>
            <person name="Grigoriev I.V."/>
            <person name="Debets A.J.M."/>
        </authorList>
    </citation>
    <scope>NUCLEOTIDE SEQUENCE [LARGE SCALE GENOMIC DNA]</scope>
    <source>
        <strain evidence="25 26">F11</strain>
    </source>
</reference>
<feature type="transmembrane region" description="Helical" evidence="23">
    <location>
        <begin position="184"/>
        <end position="200"/>
    </location>
</feature>
<dbReference type="GeneID" id="39576672"/>
<dbReference type="SUPFAM" id="SSF56784">
    <property type="entry name" value="HAD-like"/>
    <property type="match status" value="1"/>
</dbReference>
<keyword evidence="4" id="KW-1003">Cell membrane</keyword>
<evidence type="ECO:0000313" key="25">
    <source>
        <dbReference type="EMBL" id="ROT37091.1"/>
    </source>
</evidence>
<dbReference type="InterPro" id="IPR023298">
    <property type="entry name" value="ATPase_P-typ_TM_dom_sf"/>
</dbReference>
<keyword evidence="3" id="KW-0813">Transport</keyword>
<dbReference type="Pfam" id="PF00122">
    <property type="entry name" value="E1-E2_ATPase"/>
    <property type="match status" value="1"/>
</dbReference>
<dbReference type="SFLD" id="SFLDF00027">
    <property type="entry name" value="p-type_atpase"/>
    <property type="match status" value="1"/>
</dbReference>
<feature type="transmembrane region" description="Helical" evidence="23">
    <location>
        <begin position="371"/>
        <end position="392"/>
    </location>
</feature>
<feature type="compositionally biased region" description="Basic and acidic residues" evidence="22">
    <location>
        <begin position="82"/>
        <end position="91"/>
    </location>
</feature>
<evidence type="ECO:0000256" key="19">
    <source>
        <dbReference type="ARBA" id="ARBA00035029"/>
    </source>
</evidence>
<feature type="transmembrane region" description="Helical" evidence="23">
    <location>
        <begin position="892"/>
        <end position="909"/>
    </location>
</feature>
<dbReference type="Pfam" id="PF00690">
    <property type="entry name" value="Cation_ATPase_N"/>
    <property type="match status" value="1"/>
</dbReference>
<evidence type="ECO:0000256" key="9">
    <source>
        <dbReference type="ARBA" id="ARBA00022840"/>
    </source>
</evidence>
<evidence type="ECO:0000256" key="5">
    <source>
        <dbReference type="ARBA" id="ARBA00022538"/>
    </source>
</evidence>
<dbReference type="EC" id="7.2.2.3" evidence="19"/>
<keyword evidence="10" id="KW-0460">Magnesium</keyword>
<dbReference type="FunFam" id="2.70.150.10:FF:000016">
    <property type="entry name" value="Calcium-transporting P-type ATPase putative"/>
    <property type="match status" value="1"/>
</dbReference>
<feature type="transmembrane region" description="Helical" evidence="23">
    <location>
        <begin position="160"/>
        <end position="178"/>
    </location>
</feature>
<organism evidence="25 26">
    <name type="scientific">Sodiomyces alkalinus (strain CBS 110278 / VKM F-3762 / F11)</name>
    <name type="common">Alkaliphilic filamentous fungus</name>
    <dbReference type="NCBI Taxonomy" id="1314773"/>
    <lineage>
        <taxon>Eukaryota</taxon>
        <taxon>Fungi</taxon>
        <taxon>Dikarya</taxon>
        <taxon>Ascomycota</taxon>
        <taxon>Pezizomycotina</taxon>
        <taxon>Sordariomycetes</taxon>
        <taxon>Hypocreomycetidae</taxon>
        <taxon>Glomerellales</taxon>
        <taxon>Plectosphaerellaceae</taxon>
        <taxon>Sodiomyces</taxon>
    </lineage>
</organism>
<keyword evidence="12" id="KW-1278">Translocase</keyword>
<dbReference type="GO" id="GO:0008554">
    <property type="term" value="F:P-type sodium transporter activity"/>
    <property type="evidence" value="ECO:0007669"/>
    <property type="project" value="UniProtKB-EC"/>
</dbReference>
<evidence type="ECO:0000256" key="16">
    <source>
        <dbReference type="ARBA" id="ARBA00023136"/>
    </source>
</evidence>
<dbReference type="GO" id="GO:0046872">
    <property type="term" value="F:metal ion binding"/>
    <property type="evidence" value="ECO:0007669"/>
    <property type="project" value="UniProtKB-KW"/>
</dbReference>
<dbReference type="STRING" id="1314773.A0A3N2PRE9"/>
<evidence type="ECO:0000256" key="11">
    <source>
        <dbReference type="ARBA" id="ARBA00022958"/>
    </source>
</evidence>
<dbReference type="Gene3D" id="1.20.1110.10">
    <property type="entry name" value="Calcium-transporting ATPase, transmembrane domain"/>
    <property type="match status" value="1"/>
</dbReference>
<dbReference type="InterPro" id="IPR023214">
    <property type="entry name" value="HAD_sf"/>
</dbReference>
<evidence type="ECO:0000256" key="4">
    <source>
        <dbReference type="ARBA" id="ARBA00022475"/>
    </source>
</evidence>
<dbReference type="InterPro" id="IPR006414">
    <property type="entry name" value="P-type_ATPase_IID"/>
</dbReference>
<dbReference type="SUPFAM" id="SSF81653">
    <property type="entry name" value="Calcium ATPase, transduction domain A"/>
    <property type="match status" value="1"/>
</dbReference>
<dbReference type="Proteomes" id="UP000272025">
    <property type="component" value="Unassembled WGS sequence"/>
</dbReference>
<keyword evidence="15" id="KW-0406">Ion transport</keyword>
<keyword evidence="14" id="KW-0915">Sodium</keyword>
<dbReference type="SUPFAM" id="SSF81660">
    <property type="entry name" value="Metal cation-transporting ATPase, ATP-binding domain N"/>
    <property type="match status" value="1"/>
</dbReference>
<dbReference type="Pfam" id="PF13246">
    <property type="entry name" value="Cation_ATPase"/>
    <property type="match status" value="1"/>
</dbReference>
<dbReference type="EMBL" id="ML119057">
    <property type="protein sequence ID" value="ROT37091.1"/>
    <property type="molecule type" value="Genomic_DNA"/>
</dbReference>
<dbReference type="FunFam" id="1.20.1110.10:FF:000015">
    <property type="entry name" value="Sodium ion P-type ATPase"/>
    <property type="match status" value="1"/>
</dbReference>
<dbReference type="Gene3D" id="3.40.1110.10">
    <property type="entry name" value="Calcium-transporting ATPase, cytoplasmic domain N"/>
    <property type="match status" value="1"/>
</dbReference>
<keyword evidence="8" id="KW-0547">Nucleotide-binding</keyword>
<dbReference type="PANTHER" id="PTHR42861">
    <property type="entry name" value="CALCIUM-TRANSPORTING ATPASE"/>
    <property type="match status" value="1"/>
</dbReference>
<dbReference type="PROSITE" id="PS00154">
    <property type="entry name" value="ATPASE_E1_E2"/>
    <property type="match status" value="1"/>
</dbReference>
<evidence type="ECO:0000256" key="10">
    <source>
        <dbReference type="ARBA" id="ARBA00022842"/>
    </source>
</evidence>
<dbReference type="InterPro" id="IPR004014">
    <property type="entry name" value="ATPase_P-typ_cation-transptr_N"/>
</dbReference>
<comment type="cofactor">
    <cofactor evidence="1">
        <name>Mg(2+)</name>
        <dbReference type="ChEBI" id="CHEBI:18420"/>
    </cofactor>
</comment>
<evidence type="ECO:0000313" key="26">
    <source>
        <dbReference type="Proteomes" id="UP000272025"/>
    </source>
</evidence>
<evidence type="ECO:0000256" key="23">
    <source>
        <dbReference type="SAM" id="Phobius"/>
    </source>
</evidence>
<dbReference type="RefSeq" id="XP_028464897.1">
    <property type="nucleotide sequence ID" value="XM_028608194.1"/>
</dbReference>
<dbReference type="Gene3D" id="3.40.50.1000">
    <property type="entry name" value="HAD superfamily/HAD-like"/>
    <property type="match status" value="1"/>
</dbReference>
<evidence type="ECO:0000256" key="8">
    <source>
        <dbReference type="ARBA" id="ARBA00022741"/>
    </source>
</evidence>
<feature type="compositionally biased region" description="Low complexity" evidence="22">
    <location>
        <begin position="41"/>
        <end position="68"/>
    </location>
</feature>
<accession>A0A3N2PRE9</accession>
<comment type="subcellular location">
    <subcellularLocation>
        <location evidence="2">Cell membrane</location>
        <topology evidence="2">Multi-pass membrane protein</topology>
    </subcellularLocation>
</comment>
<keyword evidence="9" id="KW-0067">ATP-binding</keyword>
<dbReference type="OrthoDB" id="3352408at2759"/>
<keyword evidence="16 23" id="KW-0472">Membrane</keyword>
<evidence type="ECO:0000256" key="18">
    <source>
        <dbReference type="ARBA" id="ARBA00035017"/>
    </source>
</evidence>
<dbReference type="FunFam" id="3.40.50.1000:FF:000193">
    <property type="entry name" value="Plasma membrane calcium-transporting ATPase 2"/>
    <property type="match status" value="1"/>
</dbReference>
<dbReference type="GO" id="GO:0005524">
    <property type="term" value="F:ATP binding"/>
    <property type="evidence" value="ECO:0007669"/>
    <property type="project" value="UniProtKB-KW"/>
</dbReference>
<keyword evidence="7" id="KW-0479">Metal-binding</keyword>
<feature type="transmembrane region" description="Helical" evidence="23">
    <location>
        <begin position="939"/>
        <end position="960"/>
    </location>
</feature>
<evidence type="ECO:0000256" key="1">
    <source>
        <dbReference type="ARBA" id="ARBA00001946"/>
    </source>
</evidence>
<gene>
    <name evidence="25" type="ORF">SODALDRAFT_279841</name>
</gene>
<evidence type="ECO:0000256" key="13">
    <source>
        <dbReference type="ARBA" id="ARBA00022989"/>
    </source>
</evidence>
<dbReference type="InterPro" id="IPR036412">
    <property type="entry name" value="HAD-like_sf"/>
</dbReference>
<dbReference type="SMART" id="SM00831">
    <property type="entry name" value="Cation_ATPase_N"/>
    <property type="match status" value="1"/>
</dbReference>
<comment type="catalytic activity">
    <reaction evidence="21">
        <text>Na(+)(in) + ATP + H2O = Na(+)(out) + ADP + phosphate + H(+)</text>
        <dbReference type="Rhea" id="RHEA:14633"/>
        <dbReference type="ChEBI" id="CHEBI:15377"/>
        <dbReference type="ChEBI" id="CHEBI:15378"/>
        <dbReference type="ChEBI" id="CHEBI:29101"/>
        <dbReference type="ChEBI" id="CHEBI:30616"/>
        <dbReference type="ChEBI" id="CHEBI:43474"/>
        <dbReference type="ChEBI" id="CHEBI:456216"/>
        <dbReference type="EC" id="7.2.2.3"/>
    </reaction>
    <physiologicalReaction direction="left-to-right" evidence="21">
        <dbReference type="Rhea" id="RHEA:14634"/>
    </physiologicalReaction>
</comment>
<dbReference type="SFLD" id="SFLDG00002">
    <property type="entry name" value="C1.7:_P-type_atpase_like"/>
    <property type="match status" value="1"/>
</dbReference>
<sequence>MGETDASRNGHSYDSAEPNAEQDEPPSIGGFTDVKPNQNPTTITATPTAATTSSNSASTTATTSLQQEQEQEQEHHHRLVNRLKEGEKEKSNPIIDYSGSRHDLRPAHCVPVDGLRSIWQTDLQSGLSNSEAAARLARDGPNRIEGAKGLSVWEILLRQVSNSLTLVLVIVAILSFAIQDYIEGGVVTAVILLNIIVGFVQDYRAEQTIQSLYALSAPTCKVLRNGHVDTVRAESLVQGDIVLISVGDVVPADLRLLDGINLSTDEALLTGESLPISKHPEDVFDEPDLPLGDRLNMVYSATTVTRGRGRGVVAAVGSGTEVGKIAAMLRTTRKKVEGASLPARMWYGFRDGMKNVLGLVGTPLQVKLSKFALLLFGLAILLAIVVFSASRWQIDSQVLIYGICVGVAVIPESLIAVLTITMAVGTKAMAKGNVVVRKLASLEAVGGVTNICSDKTGTLTQGRMITRKIYLADESGAVVEGCTDPYDPSSGTISWPGVDSSSSVSSTPVVKKSHMLIRPASLHPFLQAIALCNNSTVSHGKSAADAADTADTESVTTVQTLPVANWTAIGEPTEIALHVFAMRFGQGKADIVQSEGVKMLYEFPFDSSIKIMSVVYQHLDGTRHVYTKGAVEVMLARLAAPEDVKARIAAKADELASEGLRVLCVGRRVLHDDEDAGERNAAETKLRFLGLAGLYDPPRVETLGAVKRCKTAGISVHMATGDHIKTATAIAHEVGILQGGEGDWAVMPAGRFDAMSDAEIDRLESLPLVLARCSPLTKVRMLEAMHRRKAFCIMTGDGVNDSPALKQADVGIAMGKRGSDVAKEAADMVLTDDNFASIVTAIQQGRRLFDNIQKFLLHLLISNIAQVFLLLIGLSFQDASGTSVFPLSPLEILWANLITSSFLAIGLGLEEAQPDILRRPPHDLRVGVFTLDLVRDKMVYGFFMGSLCLAAFSSVVYGPYGGDLGHECNEGYNSTCEVAFRARSTTFATLSFLLLVTSWEVKHFQRSLFDMEPETYKGPLSVFPTVWKNRFLFWAVVGGFVMTFPVIYIPVVNHAVFKHTGITWEWGIVAACVVVYVALFETWKAVKRHVGLGAYARIAAPDDMA</sequence>
<dbReference type="InterPro" id="IPR059000">
    <property type="entry name" value="ATPase_P-type_domA"/>
</dbReference>
<dbReference type="GO" id="GO:0006813">
    <property type="term" value="P:potassium ion transport"/>
    <property type="evidence" value="ECO:0007669"/>
    <property type="project" value="UniProtKB-KW"/>
</dbReference>
<dbReference type="InterPro" id="IPR018303">
    <property type="entry name" value="ATPase_P-typ_P_site"/>
</dbReference>
<comment type="catalytic activity">
    <reaction evidence="20">
        <text>K(+)(in) + ATP + H2O = K(+)(out) + ADP + phosphate + H(+)</text>
        <dbReference type="Rhea" id="RHEA:75815"/>
        <dbReference type="ChEBI" id="CHEBI:15377"/>
        <dbReference type="ChEBI" id="CHEBI:15378"/>
        <dbReference type="ChEBI" id="CHEBI:29103"/>
        <dbReference type="ChEBI" id="CHEBI:30616"/>
        <dbReference type="ChEBI" id="CHEBI:43474"/>
        <dbReference type="ChEBI" id="CHEBI:456216"/>
    </reaction>
</comment>
<feature type="transmembrane region" description="Helical" evidence="23">
    <location>
        <begin position="980"/>
        <end position="1001"/>
    </location>
</feature>
<evidence type="ECO:0000256" key="15">
    <source>
        <dbReference type="ARBA" id="ARBA00023065"/>
    </source>
</evidence>